<protein>
    <submittedName>
        <fullName evidence="1">Uncharacterized protein</fullName>
    </submittedName>
</protein>
<proteinExistence type="predicted"/>
<dbReference type="EMBL" id="JBHSOC010000018">
    <property type="protein sequence ID" value="MFC5642282.1"/>
    <property type="molecule type" value="Genomic_DNA"/>
</dbReference>
<reference evidence="2" key="1">
    <citation type="journal article" date="2019" name="Int. J. Syst. Evol. Microbiol.">
        <title>The Global Catalogue of Microorganisms (GCM) 10K type strain sequencing project: providing services to taxonomists for standard genome sequencing and annotation.</title>
        <authorList>
            <consortium name="The Broad Institute Genomics Platform"/>
            <consortium name="The Broad Institute Genome Sequencing Center for Infectious Disease"/>
            <person name="Wu L."/>
            <person name="Ma J."/>
        </authorList>
    </citation>
    <scope>NUCLEOTIDE SEQUENCE [LARGE SCALE GENOMIC DNA]</scope>
    <source>
        <strain evidence="2">CGMCC 4.1622</strain>
    </source>
</reference>
<dbReference type="RefSeq" id="WP_346143636.1">
    <property type="nucleotide sequence ID" value="NZ_BAAAUA010000014.1"/>
</dbReference>
<gene>
    <name evidence="1" type="ORF">ACFPZF_13100</name>
</gene>
<organism evidence="1 2">
    <name type="scientific">Kitasatospora cinereorecta</name>
    <dbReference type="NCBI Taxonomy" id="285560"/>
    <lineage>
        <taxon>Bacteria</taxon>
        <taxon>Bacillati</taxon>
        <taxon>Actinomycetota</taxon>
        <taxon>Actinomycetes</taxon>
        <taxon>Kitasatosporales</taxon>
        <taxon>Streptomycetaceae</taxon>
        <taxon>Kitasatospora</taxon>
    </lineage>
</organism>
<comment type="caution">
    <text evidence="1">The sequence shown here is derived from an EMBL/GenBank/DDBJ whole genome shotgun (WGS) entry which is preliminary data.</text>
</comment>
<evidence type="ECO:0000313" key="1">
    <source>
        <dbReference type="EMBL" id="MFC5642282.1"/>
    </source>
</evidence>
<evidence type="ECO:0000313" key="2">
    <source>
        <dbReference type="Proteomes" id="UP001596066"/>
    </source>
</evidence>
<keyword evidence="2" id="KW-1185">Reference proteome</keyword>
<name>A0ABW0V989_9ACTN</name>
<sequence>MGLAGRARMPIDGRAVARSRRPRTLAQELFRGCFTAEEGIVRELLQELPPDARYVSFNSHRGKATGADLLWWWVEPGGRGFGCLVQTRSLTCHAGLWRIGSDRRADPDSQLTRLLYTAEHLEVPAALLLHTGPEEAAAAATTAPDAVTAAAALLPALAVRATLRHRTAEAEAAGLRFGGLDGPGLLADAVPFAPLLARGAGPCPPVATDAELAGQGVHPRLRGLLIAPQSGAGAVARSLHDALCGYRPCAGRAADGVTLLDGPGPMARFHRTAHLRHVAVGLRPAVPGYVHQALAGHGPARLARYVAGLVVVPV</sequence>
<accession>A0ABW0V989</accession>
<dbReference type="Proteomes" id="UP001596066">
    <property type="component" value="Unassembled WGS sequence"/>
</dbReference>